<name>A0A1J1ITM1_9DIPT</name>
<reference evidence="4 5" key="1">
    <citation type="submission" date="2015-04" db="EMBL/GenBank/DDBJ databases">
        <authorList>
            <person name="Syromyatnikov M.Y."/>
            <person name="Popov V.N."/>
        </authorList>
    </citation>
    <scope>NUCLEOTIDE SEQUENCE [LARGE SCALE GENOMIC DNA]</scope>
</reference>
<dbReference type="CDD" id="cd00590">
    <property type="entry name" value="RRM_SF"/>
    <property type="match status" value="1"/>
</dbReference>
<protein>
    <submittedName>
        <fullName evidence="4">CLUMA_CG016364, isoform A</fullName>
    </submittedName>
</protein>
<evidence type="ECO:0000259" key="3">
    <source>
        <dbReference type="PROSITE" id="PS50102"/>
    </source>
</evidence>
<gene>
    <name evidence="4" type="ORF">CLUMA_CG016364</name>
</gene>
<evidence type="ECO:0000313" key="5">
    <source>
        <dbReference type="Proteomes" id="UP000183832"/>
    </source>
</evidence>
<evidence type="ECO:0000313" key="4">
    <source>
        <dbReference type="EMBL" id="CRL03595.1"/>
    </source>
</evidence>
<feature type="domain" description="RRM" evidence="3">
    <location>
        <begin position="86"/>
        <end position="161"/>
    </location>
</feature>
<keyword evidence="1 2" id="KW-0694">RNA-binding</keyword>
<dbReference type="GO" id="GO:0003723">
    <property type="term" value="F:RNA binding"/>
    <property type="evidence" value="ECO:0007669"/>
    <property type="project" value="UniProtKB-UniRule"/>
</dbReference>
<dbReference type="SUPFAM" id="SSF54928">
    <property type="entry name" value="RNA-binding domain, RBD"/>
    <property type="match status" value="1"/>
</dbReference>
<organism evidence="4 5">
    <name type="scientific">Clunio marinus</name>
    <dbReference type="NCBI Taxonomy" id="568069"/>
    <lineage>
        <taxon>Eukaryota</taxon>
        <taxon>Metazoa</taxon>
        <taxon>Ecdysozoa</taxon>
        <taxon>Arthropoda</taxon>
        <taxon>Hexapoda</taxon>
        <taxon>Insecta</taxon>
        <taxon>Pterygota</taxon>
        <taxon>Neoptera</taxon>
        <taxon>Endopterygota</taxon>
        <taxon>Diptera</taxon>
        <taxon>Nematocera</taxon>
        <taxon>Chironomoidea</taxon>
        <taxon>Chironomidae</taxon>
        <taxon>Clunio</taxon>
    </lineage>
</organism>
<dbReference type="Gene3D" id="3.30.70.330">
    <property type="match status" value="1"/>
</dbReference>
<dbReference type="InterPro" id="IPR012677">
    <property type="entry name" value="Nucleotide-bd_a/b_plait_sf"/>
</dbReference>
<sequence>MNYENIKIKIEKDDALPDNPASNLIVKLDALEKDVAFLVKLGQLQDIKLKEAQDEVKKAHEKICELDKIVLKISQQNVRDASRGKYQIYVTNMAPGTTTLELTDHFNKYGKVVEAVILRQNLRSQCGYVEFESTEAVNVILDSGLSHYVKGRNLIVKKSLGPRVPVYEDKENFYSHDRKPLKSYQNKRYFPY</sequence>
<keyword evidence="5" id="KW-1185">Reference proteome</keyword>
<dbReference type="EMBL" id="CVRI01000059">
    <property type="protein sequence ID" value="CRL03595.1"/>
    <property type="molecule type" value="Genomic_DNA"/>
</dbReference>
<dbReference type="SMART" id="SM00360">
    <property type="entry name" value="RRM"/>
    <property type="match status" value="1"/>
</dbReference>
<accession>A0A1J1ITM1</accession>
<dbReference type="AlphaFoldDB" id="A0A1J1ITM1"/>
<dbReference type="InterPro" id="IPR000504">
    <property type="entry name" value="RRM_dom"/>
</dbReference>
<dbReference type="Proteomes" id="UP000183832">
    <property type="component" value="Unassembled WGS sequence"/>
</dbReference>
<evidence type="ECO:0000256" key="1">
    <source>
        <dbReference type="ARBA" id="ARBA00022884"/>
    </source>
</evidence>
<proteinExistence type="predicted"/>
<dbReference type="OrthoDB" id="439808at2759"/>
<dbReference type="PROSITE" id="PS50102">
    <property type="entry name" value="RRM"/>
    <property type="match status" value="1"/>
</dbReference>
<dbReference type="Pfam" id="PF00076">
    <property type="entry name" value="RRM_1"/>
    <property type="match status" value="1"/>
</dbReference>
<dbReference type="InterPro" id="IPR035979">
    <property type="entry name" value="RBD_domain_sf"/>
</dbReference>
<evidence type="ECO:0000256" key="2">
    <source>
        <dbReference type="PROSITE-ProRule" id="PRU00176"/>
    </source>
</evidence>